<keyword evidence="3" id="KW-1185">Reference proteome</keyword>
<dbReference type="RefSeq" id="WP_211971831.1">
    <property type="nucleotide sequence ID" value="NZ_CBFHAM010000028.1"/>
</dbReference>
<evidence type="ECO:0000313" key="3">
    <source>
        <dbReference type="Proteomes" id="UP000676386"/>
    </source>
</evidence>
<dbReference type="Proteomes" id="UP000676386">
    <property type="component" value="Unassembled WGS sequence"/>
</dbReference>
<feature type="compositionally biased region" description="Acidic residues" evidence="1">
    <location>
        <begin position="44"/>
        <end position="83"/>
    </location>
</feature>
<accession>A0ABS5IUT1</accession>
<feature type="compositionally biased region" description="Basic and acidic residues" evidence="1">
    <location>
        <begin position="34"/>
        <end position="43"/>
    </location>
</feature>
<reference evidence="2 3" key="1">
    <citation type="submission" date="2021-04" db="EMBL/GenBank/DDBJ databases">
        <title>Chitinophaga sp. nov., isolated from the rhizosphere soil.</title>
        <authorList>
            <person name="He S."/>
        </authorList>
    </citation>
    <scope>NUCLEOTIDE SEQUENCE [LARGE SCALE GENOMIC DNA]</scope>
    <source>
        <strain evidence="2 3">2R12</strain>
    </source>
</reference>
<feature type="region of interest" description="Disordered" evidence="1">
    <location>
        <begin position="1"/>
        <end position="90"/>
    </location>
</feature>
<name>A0ABS5IUT1_9BACT</name>
<dbReference type="EMBL" id="JAGTXB010000002">
    <property type="protein sequence ID" value="MBS0026722.1"/>
    <property type="molecule type" value="Genomic_DNA"/>
</dbReference>
<sequence>MAKQRNTPGPLRDDDLLPDDIISGRQQPVPPKGNQDEQSRQGEDSSDELFDEEEDDLEIDELLEEEGITEEDIDEDSLEEDDSERGPMKG</sequence>
<evidence type="ECO:0000313" key="2">
    <source>
        <dbReference type="EMBL" id="MBS0026722.1"/>
    </source>
</evidence>
<protein>
    <submittedName>
        <fullName evidence="2">Uncharacterized protein</fullName>
    </submittedName>
</protein>
<evidence type="ECO:0000256" key="1">
    <source>
        <dbReference type="SAM" id="MobiDB-lite"/>
    </source>
</evidence>
<gene>
    <name evidence="2" type="ORF">KE626_05340</name>
</gene>
<proteinExistence type="predicted"/>
<organism evidence="2 3">
    <name type="scientific">Chitinophaga hostae</name>
    <dbReference type="NCBI Taxonomy" id="2831022"/>
    <lineage>
        <taxon>Bacteria</taxon>
        <taxon>Pseudomonadati</taxon>
        <taxon>Bacteroidota</taxon>
        <taxon>Chitinophagia</taxon>
        <taxon>Chitinophagales</taxon>
        <taxon>Chitinophagaceae</taxon>
        <taxon>Chitinophaga</taxon>
    </lineage>
</organism>
<comment type="caution">
    <text evidence="2">The sequence shown here is derived from an EMBL/GenBank/DDBJ whole genome shotgun (WGS) entry which is preliminary data.</text>
</comment>